<evidence type="ECO:0000313" key="2">
    <source>
        <dbReference type="EMBL" id="CAD6200195.1"/>
    </source>
</evidence>
<sequence length="191" mass="21385">MVACAKKALKHAIGSTIIGKSKFDTFLAQAEHIVNTRPLTYVDLEEPNTTEQKTFNPYTASLRSTANLPLSTTQTSNQTMTQAAAGKTLPKDLPPRAPANEVEMTLAEVLGMSRVPLSRPKESPMTAPIGNETVRTIEMMEEVARLRKRRRFDYRQEQESTRARCTFYHNLLSPLNQQTAQMSMAQSPLMQ</sequence>
<dbReference type="OrthoDB" id="5870116at2759"/>
<reference evidence="2" key="1">
    <citation type="submission" date="2020-10" db="EMBL/GenBank/DDBJ databases">
        <authorList>
            <person name="Kikuchi T."/>
        </authorList>
    </citation>
    <scope>NUCLEOTIDE SEQUENCE</scope>
    <source>
        <strain evidence="2">NKZ352</strain>
    </source>
</reference>
<name>A0A8S1HU30_9PELO</name>
<feature type="region of interest" description="Disordered" evidence="1">
    <location>
        <begin position="71"/>
        <end position="96"/>
    </location>
</feature>
<feature type="compositionally biased region" description="Low complexity" evidence="1">
    <location>
        <begin position="72"/>
        <end position="85"/>
    </location>
</feature>
<dbReference type="AlphaFoldDB" id="A0A8S1HU30"/>
<dbReference type="EMBL" id="CAJGYM010000251">
    <property type="protein sequence ID" value="CAD6200195.1"/>
    <property type="molecule type" value="Genomic_DNA"/>
</dbReference>
<dbReference type="Proteomes" id="UP000835052">
    <property type="component" value="Unassembled WGS sequence"/>
</dbReference>
<proteinExistence type="predicted"/>
<keyword evidence="3" id="KW-1185">Reference proteome</keyword>
<organism evidence="2 3">
    <name type="scientific">Caenorhabditis auriculariae</name>
    <dbReference type="NCBI Taxonomy" id="2777116"/>
    <lineage>
        <taxon>Eukaryota</taxon>
        <taxon>Metazoa</taxon>
        <taxon>Ecdysozoa</taxon>
        <taxon>Nematoda</taxon>
        <taxon>Chromadorea</taxon>
        <taxon>Rhabditida</taxon>
        <taxon>Rhabditina</taxon>
        <taxon>Rhabditomorpha</taxon>
        <taxon>Rhabditoidea</taxon>
        <taxon>Rhabditidae</taxon>
        <taxon>Peloderinae</taxon>
        <taxon>Caenorhabditis</taxon>
    </lineage>
</organism>
<evidence type="ECO:0000313" key="3">
    <source>
        <dbReference type="Proteomes" id="UP000835052"/>
    </source>
</evidence>
<comment type="caution">
    <text evidence="2">The sequence shown here is derived from an EMBL/GenBank/DDBJ whole genome shotgun (WGS) entry which is preliminary data.</text>
</comment>
<gene>
    <name evidence="2" type="ORF">CAUJ_LOCUS16092</name>
</gene>
<accession>A0A8S1HU30</accession>
<evidence type="ECO:0000256" key="1">
    <source>
        <dbReference type="SAM" id="MobiDB-lite"/>
    </source>
</evidence>
<protein>
    <submittedName>
        <fullName evidence="2">Uncharacterized protein</fullName>
    </submittedName>
</protein>